<dbReference type="InterPro" id="IPR053006">
    <property type="entry name" value="Meiosis_regulatory"/>
</dbReference>
<accession>A0A165GK92</accession>
<dbReference type="SMART" id="SM00974">
    <property type="entry name" value="T5orf172"/>
    <property type="match status" value="1"/>
</dbReference>
<organism evidence="3 4">
    <name type="scientific">Xylona heveae (strain CBS 132557 / TC161)</name>
    <dbReference type="NCBI Taxonomy" id="1328760"/>
    <lineage>
        <taxon>Eukaryota</taxon>
        <taxon>Fungi</taxon>
        <taxon>Dikarya</taxon>
        <taxon>Ascomycota</taxon>
        <taxon>Pezizomycotina</taxon>
        <taxon>Xylonomycetes</taxon>
        <taxon>Xylonales</taxon>
        <taxon>Xylonaceae</taxon>
        <taxon>Xylona</taxon>
    </lineage>
</organism>
<dbReference type="OMA" id="WKSRIME"/>
<gene>
    <name evidence="3" type="ORF">L228DRAFT_149896</name>
</gene>
<dbReference type="Proteomes" id="UP000076632">
    <property type="component" value="Unassembled WGS sequence"/>
</dbReference>
<dbReference type="EMBL" id="KV407459">
    <property type="protein sequence ID" value="KZF22292.1"/>
    <property type="molecule type" value="Genomic_DNA"/>
</dbReference>
<reference evidence="3 4" key="1">
    <citation type="journal article" date="2016" name="Fungal Biol.">
        <title>The genome of Xylona heveae provides a window into fungal endophytism.</title>
        <authorList>
            <person name="Gazis R."/>
            <person name="Kuo A."/>
            <person name="Riley R."/>
            <person name="LaButti K."/>
            <person name="Lipzen A."/>
            <person name="Lin J."/>
            <person name="Amirebrahimi M."/>
            <person name="Hesse C.N."/>
            <person name="Spatafora J.W."/>
            <person name="Henrissat B."/>
            <person name="Hainaut M."/>
            <person name="Grigoriev I.V."/>
            <person name="Hibbett D.S."/>
        </authorList>
    </citation>
    <scope>NUCLEOTIDE SEQUENCE [LARGE SCALE GENOMIC DNA]</scope>
    <source>
        <strain evidence="3 4">TC161</strain>
    </source>
</reference>
<dbReference type="InterPro" id="IPR018306">
    <property type="entry name" value="Phage_T5_Orf172_DNA-bd"/>
</dbReference>
<feature type="region of interest" description="Disordered" evidence="1">
    <location>
        <begin position="1"/>
        <end position="58"/>
    </location>
</feature>
<evidence type="ECO:0000313" key="3">
    <source>
        <dbReference type="EMBL" id="KZF22292.1"/>
    </source>
</evidence>
<dbReference type="STRING" id="1328760.A0A165GK92"/>
<evidence type="ECO:0000256" key="1">
    <source>
        <dbReference type="SAM" id="MobiDB-lite"/>
    </source>
</evidence>
<dbReference type="AlphaFoldDB" id="A0A165GK92"/>
<feature type="compositionally biased region" description="Polar residues" evidence="1">
    <location>
        <begin position="296"/>
        <end position="307"/>
    </location>
</feature>
<evidence type="ECO:0000259" key="2">
    <source>
        <dbReference type="SMART" id="SM00974"/>
    </source>
</evidence>
<dbReference type="Pfam" id="PF10544">
    <property type="entry name" value="T5orf172"/>
    <property type="match status" value="1"/>
</dbReference>
<dbReference type="PANTHER" id="PTHR28094:SF1">
    <property type="entry name" value="MEIOTICALLY UP-REGULATED GENE 113 PROTEIN"/>
    <property type="match status" value="1"/>
</dbReference>
<proteinExistence type="predicted"/>
<dbReference type="InParanoid" id="A0A165GK92"/>
<keyword evidence="4" id="KW-1185">Reference proteome</keyword>
<dbReference type="PANTHER" id="PTHR28094">
    <property type="entry name" value="MEIOTICALLY UP-REGULATED GENE 113 PROTEIN"/>
    <property type="match status" value="1"/>
</dbReference>
<sequence length="539" mass="61723">MNMDDKLAAGFDYPSGPPKTRETADLVNFPTPPGSPPQEKSHANSTSALLTPPPSPVQKASNLIVNAERTDKEKPWIDAAALKTRLGLGNWKCGSKTKTTGAPCKNPARGEHKEIDLKIVALTTFTKSSPELEDKLRKLVGLVHCKWHVDPKWKEDRVERWTSVFPPGADGTKPYMDIGKQIRKALGPITPCCIVEKGLGKICELEIGGQKVQNCQRTVQMIVEQEIYNRKDVYLDYLLRVLEVNQFCVAHKKYPLKNWESRKASIVEILKNSGAELVEPIDDNTPETADHPGGSSPCQGTEATLTSQDKDNSKKHIVPTSTRSRFVPPDLEKDPADFWPAEYDITPFDIIERSSQLSNYKSSYEEVRKQMREELDSIDREDGYVYLYEVEGNNEFVKIGYTGRTPDVRHEEWEFTCNRVPKALYPVPFDPKMKVPNARRVEALCHAELRHRQIRHYCKLCDKQHLEWFEISPAEAIAIIRKWSEWMRTQPYRLLSLRNKDMWILKHEERARSYNMDKFMKETSELIGKQERAVSTSKK</sequence>
<dbReference type="RefSeq" id="XP_018187847.1">
    <property type="nucleotide sequence ID" value="XM_018329275.1"/>
</dbReference>
<dbReference type="OrthoDB" id="3511049at2759"/>
<feature type="region of interest" description="Disordered" evidence="1">
    <location>
        <begin position="277"/>
        <end position="326"/>
    </location>
</feature>
<protein>
    <submittedName>
        <fullName evidence="3">DUF1766-domain-containing protein</fullName>
    </submittedName>
</protein>
<feature type="domain" description="Bacteriophage T5 Orf172 DNA-binding" evidence="2">
    <location>
        <begin position="391"/>
        <end position="483"/>
    </location>
</feature>
<evidence type="ECO:0000313" key="4">
    <source>
        <dbReference type="Proteomes" id="UP000076632"/>
    </source>
</evidence>
<name>A0A165GK92_XYLHT</name>
<dbReference type="GeneID" id="28894412"/>